<dbReference type="Gene3D" id="2.40.10.350">
    <property type="entry name" value="Rod shape-determining protein MreC, domain 2"/>
    <property type="match status" value="1"/>
</dbReference>
<keyword evidence="7" id="KW-1133">Transmembrane helix</keyword>
<dbReference type="GO" id="GO:0005886">
    <property type="term" value="C:plasma membrane"/>
    <property type="evidence" value="ECO:0007669"/>
    <property type="project" value="TreeGrafter"/>
</dbReference>
<comment type="function">
    <text evidence="5">Involved in formation and maintenance of cell shape.</text>
</comment>
<name>A0A1N7PKZ4_9PROT</name>
<dbReference type="InterPro" id="IPR042177">
    <property type="entry name" value="Cell/Rod_1"/>
</dbReference>
<feature type="domain" description="Rod shape-determining protein MreC beta-barrel core" evidence="8">
    <location>
        <begin position="134"/>
        <end position="273"/>
    </location>
</feature>
<feature type="transmembrane region" description="Helical" evidence="7">
    <location>
        <begin position="20"/>
        <end position="38"/>
    </location>
</feature>
<proteinExistence type="inferred from homology"/>
<keyword evidence="10" id="KW-1185">Reference proteome</keyword>
<dbReference type="NCBIfam" id="TIGR00219">
    <property type="entry name" value="mreC"/>
    <property type="match status" value="1"/>
</dbReference>
<evidence type="ECO:0000256" key="4">
    <source>
        <dbReference type="ARBA" id="ARBA00032089"/>
    </source>
</evidence>
<evidence type="ECO:0000313" key="10">
    <source>
        <dbReference type="Proteomes" id="UP000185678"/>
    </source>
</evidence>
<keyword evidence="6" id="KW-0175">Coiled coil</keyword>
<dbReference type="STRING" id="80876.SAMN05421779_10750"/>
<evidence type="ECO:0000256" key="5">
    <source>
        <dbReference type="PIRNR" id="PIRNR038471"/>
    </source>
</evidence>
<dbReference type="InterPro" id="IPR055342">
    <property type="entry name" value="MreC_beta-barrel_core"/>
</dbReference>
<evidence type="ECO:0000259" key="8">
    <source>
        <dbReference type="Pfam" id="PF04085"/>
    </source>
</evidence>
<keyword evidence="3 5" id="KW-0133">Cell shape</keyword>
<dbReference type="InterPro" id="IPR042175">
    <property type="entry name" value="Cell/Rod_MreC_2"/>
</dbReference>
<dbReference type="AlphaFoldDB" id="A0A1N7PKZ4"/>
<accession>A0A1N7PKZ4</accession>
<dbReference type="Proteomes" id="UP000185678">
    <property type="component" value="Unassembled WGS sequence"/>
</dbReference>
<gene>
    <name evidence="9" type="ORF">SAMN05421779_10750</name>
</gene>
<dbReference type="PIRSF" id="PIRSF038471">
    <property type="entry name" value="MreC"/>
    <property type="match status" value="1"/>
</dbReference>
<evidence type="ECO:0000256" key="1">
    <source>
        <dbReference type="ARBA" id="ARBA00009369"/>
    </source>
</evidence>
<evidence type="ECO:0000256" key="7">
    <source>
        <dbReference type="SAM" id="Phobius"/>
    </source>
</evidence>
<sequence>MSVKQPSASPSRLGHIRSLVARFALVLLVGASFALMLLGKADILLVERFRTTATDAVAPAIDMMSRPASSVAEMVDNVRELIGIREENRRLRQENERLLRWQTTARQLETQGESLKSLLNFVPEPQSSFVSARVVADTGGSFAQSLLVTAGEQDTVEKGQAVMSGEGLVGRISEAGRRSARVLLITDINSRIPVMVGNAGQRAILAGDNSDRPRLLFLKALQSIVPGDRVVTSGDAGAFPPGLPVGVVTAVNDSDVKIEPYFQRDRLSYVRIIDFGLSGILSDIAPPTSKADSKR</sequence>
<keyword evidence="7" id="KW-0472">Membrane</keyword>
<protein>
    <recommendedName>
        <fullName evidence="2 5">Cell shape-determining protein MreC</fullName>
    </recommendedName>
    <alternativeName>
        <fullName evidence="4 5">Cell shape protein MreC</fullName>
    </alternativeName>
</protein>
<dbReference type="PANTHER" id="PTHR34138:SF1">
    <property type="entry name" value="CELL SHAPE-DETERMINING PROTEIN MREC"/>
    <property type="match status" value="1"/>
</dbReference>
<dbReference type="Gene3D" id="2.40.10.340">
    <property type="entry name" value="Rod shape-determining protein MreC, domain 1"/>
    <property type="match status" value="1"/>
</dbReference>
<feature type="coiled-coil region" evidence="6">
    <location>
        <begin position="84"/>
        <end position="111"/>
    </location>
</feature>
<dbReference type="Pfam" id="PF04085">
    <property type="entry name" value="MreC"/>
    <property type="match status" value="1"/>
</dbReference>
<evidence type="ECO:0000313" key="9">
    <source>
        <dbReference type="EMBL" id="SIT11262.1"/>
    </source>
</evidence>
<evidence type="ECO:0000256" key="2">
    <source>
        <dbReference type="ARBA" id="ARBA00013855"/>
    </source>
</evidence>
<dbReference type="GO" id="GO:0008360">
    <property type="term" value="P:regulation of cell shape"/>
    <property type="evidence" value="ECO:0007669"/>
    <property type="project" value="UniProtKB-KW"/>
</dbReference>
<keyword evidence="7" id="KW-0812">Transmembrane</keyword>
<evidence type="ECO:0000256" key="3">
    <source>
        <dbReference type="ARBA" id="ARBA00022960"/>
    </source>
</evidence>
<comment type="similarity">
    <text evidence="1 5">Belongs to the MreC family.</text>
</comment>
<reference evidence="9 10" key="1">
    <citation type="submission" date="2017-01" db="EMBL/GenBank/DDBJ databases">
        <authorList>
            <person name="Mah S.A."/>
            <person name="Swanson W.J."/>
            <person name="Moy G.W."/>
            <person name="Vacquier V.D."/>
        </authorList>
    </citation>
    <scope>NUCLEOTIDE SEQUENCE [LARGE SCALE GENOMIC DNA]</scope>
    <source>
        <strain evidence="9 10">DSM 11589</strain>
    </source>
</reference>
<dbReference type="NCBIfam" id="NF010512">
    <property type="entry name" value="PRK13922.12-1"/>
    <property type="match status" value="1"/>
</dbReference>
<organism evidence="9 10">
    <name type="scientific">Insolitispirillum peregrinum</name>
    <dbReference type="NCBI Taxonomy" id="80876"/>
    <lineage>
        <taxon>Bacteria</taxon>
        <taxon>Pseudomonadati</taxon>
        <taxon>Pseudomonadota</taxon>
        <taxon>Alphaproteobacteria</taxon>
        <taxon>Rhodospirillales</taxon>
        <taxon>Novispirillaceae</taxon>
        <taxon>Insolitispirillum</taxon>
    </lineage>
</organism>
<dbReference type="InterPro" id="IPR007221">
    <property type="entry name" value="MreC"/>
</dbReference>
<evidence type="ECO:0000256" key="6">
    <source>
        <dbReference type="SAM" id="Coils"/>
    </source>
</evidence>
<dbReference type="EMBL" id="FTOA01000007">
    <property type="protein sequence ID" value="SIT11262.1"/>
    <property type="molecule type" value="Genomic_DNA"/>
</dbReference>
<dbReference type="PANTHER" id="PTHR34138">
    <property type="entry name" value="CELL SHAPE-DETERMINING PROTEIN MREC"/>
    <property type="match status" value="1"/>
</dbReference>